<organism evidence="1 2">
    <name type="scientific">Thiothrix eikelboomii</name>
    <dbReference type="NCBI Taxonomy" id="92487"/>
    <lineage>
        <taxon>Bacteria</taxon>
        <taxon>Pseudomonadati</taxon>
        <taxon>Pseudomonadota</taxon>
        <taxon>Gammaproteobacteria</taxon>
        <taxon>Thiotrichales</taxon>
        <taxon>Thiotrichaceae</taxon>
        <taxon>Thiothrix</taxon>
    </lineage>
</organism>
<name>A0A1T4X5H5_9GAMM</name>
<evidence type="ECO:0000313" key="1">
    <source>
        <dbReference type="EMBL" id="SKA84910.1"/>
    </source>
</evidence>
<dbReference type="RefSeq" id="WP_078923011.1">
    <property type="nucleotide sequence ID" value="NZ_FUYB01000013.1"/>
</dbReference>
<dbReference type="EMBL" id="FUYB01000013">
    <property type="protein sequence ID" value="SKA84910.1"/>
    <property type="molecule type" value="Genomic_DNA"/>
</dbReference>
<dbReference type="OrthoDB" id="9939016at2"/>
<reference evidence="1 2" key="1">
    <citation type="submission" date="2017-02" db="EMBL/GenBank/DDBJ databases">
        <authorList>
            <person name="Peterson S.W."/>
        </authorList>
    </citation>
    <scope>NUCLEOTIDE SEQUENCE [LARGE SCALE GENOMIC DNA]</scope>
    <source>
        <strain evidence="1 2">ATCC 49788</strain>
    </source>
</reference>
<gene>
    <name evidence="1" type="ORF">SAMN02745130_02551</name>
</gene>
<sequence>MLTPIQHGQIHTNHISGIEPVLPNQYDQRNLRRHTERFVNFALPKALYQQMARLVGNFLQQMVGREEDLAHKSNGKPELATHRFYKPISTAGQPKEVRGIADRMPRLVDPENPFPEKDLIFLGEAKEYPSAVIAIQYNDQIKPVCYEGNQVVARHLHLDSTQSSIRGQLVLADGERLPVTIRVLTAV</sequence>
<proteinExistence type="predicted"/>
<keyword evidence="2" id="KW-1185">Reference proteome</keyword>
<accession>A0A1T4X5H5</accession>
<evidence type="ECO:0000313" key="2">
    <source>
        <dbReference type="Proteomes" id="UP000190460"/>
    </source>
</evidence>
<protein>
    <submittedName>
        <fullName evidence="1">Uncharacterized protein</fullName>
    </submittedName>
</protein>
<dbReference type="Proteomes" id="UP000190460">
    <property type="component" value="Unassembled WGS sequence"/>
</dbReference>
<dbReference type="AlphaFoldDB" id="A0A1T4X5H5"/>